<sequence>MVDRPRCLDWVPLATHNCLRLRNLIQIIGLNIDCKHDDTTHLYFTLHTTPMSSPFYKSSPKEITADGMVRWPEINLQDKMEKSPSNCVCIRVWEQRTRKINNNNNNNNSSLGDLLNASSNSNEDDHDSVLFLWGIYFSGLVPVLKRTEARYKRNTLVFQMHGGLFASADTFDTNYVPKAAFPSCLPNFNYMGSQSSLASSSFGKKSENYIDIQQNGRPSTNCDENKFISRVKRFSSTPNKNTLNIKSSPDLTSLLWNGSPSKFSPLNDNNSSFSSFSTNNGDNFPGCDASHESHLLKFRYLKMEFKETDVRRSYSVSKLLLLHEKQRRIKNQMEECSELREKIYTKSAYCLNLDMIANHPSLLYKPKMIQPGMGRQLSKLLYQDEAPPKPEDILKGQELRRQIEIAKFRCKGLRDERDRMKIELRHLNESLTKISDDNVLLESETMSRYRSLSKEKDMLFQQRLAFASQRDILERLKHDLFERRKMLLRNMQEIYPISKSQNGLFTIHNVPLPNAEAYRHYTVSPMELSIALGFTSHAVILCSNILNVPLRNHTLHEGSRSRIEDNVKPIAMQDRIFPLFCRSNPPQQNLLYGVYLLNQNILQIKYMLGLKIAEPRATLPNLLDILDGVPIDTSSNSLYRNLAPASSVSGSSSVDLNSSISNILGTSGLNSSPIEINGSRSRNRICRSLTDTEHHIPHHLSSLRPIKANMRLSGSEPSLVEIESSSYQKPVIDSNGLFMSDTKKRIIGKSNTTSNFISERDENL</sequence>
<dbReference type="GO" id="GO:0005768">
    <property type="term" value="C:endosome"/>
    <property type="evidence" value="ECO:0007669"/>
    <property type="project" value="TreeGrafter"/>
</dbReference>
<reference evidence="2" key="1">
    <citation type="submission" date="2018-07" db="EMBL/GenBank/DDBJ databases">
        <authorList>
            <person name="Quirk P.G."/>
            <person name="Krulwich T.A."/>
        </authorList>
    </citation>
    <scope>NUCLEOTIDE SEQUENCE</scope>
</reference>
<keyword evidence="1" id="KW-0175">Coiled coil</keyword>
<dbReference type="PANTHER" id="PTHR15157">
    <property type="entry name" value="UV RADIATION RESISTANCE-ASSOCIATED GENE PROTEIN"/>
    <property type="match status" value="1"/>
</dbReference>
<dbReference type="InterPro" id="IPR018791">
    <property type="entry name" value="UV_resistance/autophagy_Atg14"/>
</dbReference>
<dbReference type="GO" id="GO:0032991">
    <property type="term" value="C:protein-containing complex"/>
    <property type="evidence" value="ECO:0007669"/>
    <property type="project" value="UniProtKB-ARBA"/>
</dbReference>
<dbReference type="GO" id="GO:0000323">
    <property type="term" value="C:lytic vacuole"/>
    <property type="evidence" value="ECO:0007669"/>
    <property type="project" value="TreeGrafter"/>
</dbReference>
<evidence type="ECO:0000313" key="2">
    <source>
        <dbReference type="EMBL" id="SSX23600.1"/>
    </source>
</evidence>
<gene>
    <name evidence="2" type="primary">CSON009318</name>
</gene>
<proteinExistence type="predicted"/>
<protein>
    <submittedName>
        <fullName evidence="2">CSON009318 protein</fullName>
    </submittedName>
</protein>
<dbReference type="PANTHER" id="PTHR15157:SF5">
    <property type="entry name" value="UV RADIATION RESISTANCE-ASSOCIATED GENE PROTEIN"/>
    <property type="match status" value="1"/>
</dbReference>
<dbReference type="VEuPathDB" id="VectorBase:CSON009318"/>
<accession>A0A336M0K6</accession>
<dbReference type="OMA" id="PRCREWL"/>
<organism evidence="2">
    <name type="scientific">Culicoides sonorensis</name>
    <name type="common">Biting midge</name>
    <dbReference type="NCBI Taxonomy" id="179676"/>
    <lineage>
        <taxon>Eukaryota</taxon>
        <taxon>Metazoa</taxon>
        <taxon>Ecdysozoa</taxon>
        <taxon>Arthropoda</taxon>
        <taxon>Hexapoda</taxon>
        <taxon>Insecta</taxon>
        <taxon>Pterygota</taxon>
        <taxon>Neoptera</taxon>
        <taxon>Endopterygota</taxon>
        <taxon>Diptera</taxon>
        <taxon>Nematocera</taxon>
        <taxon>Chironomoidea</taxon>
        <taxon>Ceratopogonidae</taxon>
        <taxon>Ceratopogoninae</taxon>
        <taxon>Culicoides</taxon>
        <taxon>Monoculicoides</taxon>
    </lineage>
</organism>
<dbReference type="EMBL" id="UFQT01000368">
    <property type="protein sequence ID" value="SSX23600.1"/>
    <property type="molecule type" value="Genomic_DNA"/>
</dbReference>
<dbReference type="AlphaFoldDB" id="A0A336M0K6"/>
<evidence type="ECO:0000256" key="1">
    <source>
        <dbReference type="ARBA" id="ARBA00023054"/>
    </source>
</evidence>
<name>A0A336M0K6_CULSO</name>
<dbReference type="GO" id="GO:0035493">
    <property type="term" value="P:SNARE complex assembly"/>
    <property type="evidence" value="ECO:0007669"/>
    <property type="project" value="TreeGrafter"/>
</dbReference>
<dbReference type="GO" id="GO:0000149">
    <property type="term" value="F:SNARE binding"/>
    <property type="evidence" value="ECO:0007669"/>
    <property type="project" value="TreeGrafter"/>
</dbReference>
<dbReference type="Pfam" id="PF10186">
    <property type="entry name" value="ATG14"/>
    <property type="match status" value="1"/>
</dbReference>